<organism evidence="3 4">
    <name type="scientific">Pterulicium gracile</name>
    <dbReference type="NCBI Taxonomy" id="1884261"/>
    <lineage>
        <taxon>Eukaryota</taxon>
        <taxon>Fungi</taxon>
        <taxon>Dikarya</taxon>
        <taxon>Basidiomycota</taxon>
        <taxon>Agaricomycotina</taxon>
        <taxon>Agaricomycetes</taxon>
        <taxon>Agaricomycetidae</taxon>
        <taxon>Agaricales</taxon>
        <taxon>Pleurotineae</taxon>
        <taxon>Pterulaceae</taxon>
        <taxon>Pterulicium</taxon>
    </lineage>
</organism>
<feature type="region of interest" description="Disordered" evidence="1">
    <location>
        <begin position="211"/>
        <end position="237"/>
    </location>
</feature>
<keyword evidence="4" id="KW-1185">Reference proteome</keyword>
<sequence>MCWFFFLRVWHRLIALLPRFSRTEGLWRHITNARAPGCMPENTRLLGDWARKLQERGMDVRLKQTMDLYGVTEQDIAASDISRDDKVTHDQHVKMALEAYLGLSRAASAPTIEEDQTVQEVEKGPTQSAFVNVVDPRAAVTVPFNPMDPPSQITWLDDASLPSAHLALNSDFVPIDYHAMNVQQPTQPPTCYPSAQLPGWMASCTFSGSETSMQQGTPWTRPAEDTSSTQSTPGSTIGSDLEIAAAGPSTPADAFSAGYMDQGMNVAYRINSPTPFFNTDGGFNMGDLLGLAPAGSSLFDEKDASWESMDQVLASAH</sequence>
<feature type="signal peptide" evidence="2">
    <location>
        <begin position="1"/>
        <end position="25"/>
    </location>
</feature>
<dbReference type="EMBL" id="ML178822">
    <property type="protein sequence ID" value="TFL02703.1"/>
    <property type="molecule type" value="Genomic_DNA"/>
</dbReference>
<feature type="compositionally biased region" description="Polar residues" evidence="1">
    <location>
        <begin position="225"/>
        <end position="237"/>
    </location>
</feature>
<evidence type="ECO:0000256" key="2">
    <source>
        <dbReference type="SAM" id="SignalP"/>
    </source>
</evidence>
<dbReference type="Proteomes" id="UP000305067">
    <property type="component" value="Unassembled WGS sequence"/>
</dbReference>
<name>A0A5C3QL94_9AGAR</name>
<reference evidence="3 4" key="1">
    <citation type="journal article" date="2019" name="Nat. Ecol. Evol.">
        <title>Megaphylogeny resolves global patterns of mushroom evolution.</title>
        <authorList>
            <person name="Varga T."/>
            <person name="Krizsan K."/>
            <person name="Foldi C."/>
            <person name="Dima B."/>
            <person name="Sanchez-Garcia M."/>
            <person name="Sanchez-Ramirez S."/>
            <person name="Szollosi G.J."/>
            <person name="Szarkandi J.G."/>
            <person name="Papp V."/>
            <person name="Albert L."/>
            <person name="Andreopoulos W."/>
            <person name="Angelini C."/>
            <person name="Antonin V."/>
            <person name="Barry K.W."/>
            <person name="Bougher N.L."/>
            <person name="Buchanan P."/>
            <person name="Buyck B."/>
            <person name="Bense V."/>
            <person name="Catcheside P."/>
            <person name="Chovatia M."/>
            <person name="Cooper J."/>
            <person name="Damon W."/>
            <person name="Desjardin D."/>
            <person name="Finy P."/>
            <person name="Geml J."/>
            <person name="Haridas S."/>
            <person name="Hughes K."/>
            <person name="Justo A."/>
            <person name="Karasinski D."/>
            <person name="Kautmanova I."/>
            <person name="Kiss B."/>
            <person name="Kocsube S."/>
            <person name="Kotiranta H."/>
            <person name="LaButti K.M."/>
            <person name="Lechner B.E."/>
            <person name="Liimatainen K."/>
            <person name="Lipzen A."/>
            <person name="Lukacs Z."/>
            <person name="Mihaltcheva S."/>
            <person name="Morgado L.N."/>
            <person name="Niskanen T."/>
            <person name="Noordeloos M.E."/>
            <person name="Ohm R.A."/>
            <person name="Ortiz-Santana B."/>
            <person name="Ovrebo C."/>
            <person name="Racz N."/>
            <person name="Riley R."/>
            <person name="Savchenko A."/>
            <person name="Shiryaev A."/>
            <person name="Soop K."/>
            <person name="Spirin V."/>
            <person name="Szebenyi C."/>
            <person name="Tomsovsky M."/>
            <person name="Tulloss R.E."/>
            <person name="Uehling J."/>
            <person name="Grigoriev I.V."/>
            <person name="Vagvolgyi C."/>
            <person name="Papp T."/>
            <person name="Martin F.M."/>
            <person name="Miettinen O."/>
            <person name="Hibbett D.S."/>
            <person name="Nagy L.G."/>
        </authorList>
    </citation>
    <scope>NUCLEOTIDE SEQUENCE [LARGE SCALE GENOMIC DNA]</scope>
    <source>
        <strain evidence="3 4">CBS 309.79</strain>
    </source>
</reference>
<accession>A0A5C3QL94</accession>
<dbReference type="AlphaFoldDB" id="A0A5C3QL94"/>
<feature type="chain" id="PRO_5022930735" evidence="2">
    <location>
        <begin position="26"/>
        <end position="317"/>
    </location>
</feature>
<protein>
    <submittedName>
        <fullName evidence="3">Uncharacterized protein</fullName>
    </submittedName>
</protein>
<evidence type="ECO:0000256" key="1">
    <source>
        <dbReference type="SAM" id="MobiDB-lite"/>
    </source>
</evidence>
<keyword evidence="2" id="KW-0732">Signal</keyword>
<gene>
    <name evidence="3" type="ORF">BDV98DRAFT_438248</name>
</gene>
<evidence type="ECO:0000313" key="3">
    <source>
        <dbReference type="EMBL" id="TFL02703.1"/>
    </source>
</evidence>
<proteinExistence type="predicted"/>
<evidence type="ECO:0000313" key="4">
    <source>
        <dbReference type="Proteomes" id="UP000305067"/>
    </source>
</evidence>